<dbReference type="Proteomes" id="UP001430356">
    <property type="component" value="Unassembled WGS sequence"/>
</dbReference>
<dbReference type="AlphaFoldDB" id="A0AAW0F5M2"/>
<comment type="caution">
    <text evidence="1">The sequence shown here is derived from an EMBL/GenBank/DDBJ whole genome shotgun (WGS) entry which is preliminary data.</text>
</comment>
<organism evidence="1 2">
    <name type="scientific">Novymonas esmeraldas</name>
    <dbReference type="NCBI Taxonomy" id="1808958"/>
    <lineage>
        <taxon>Eukaryota</taxon>
        <taxon>Discoba</taxon>
        <taxon>Euglenozoa</taxon>
        <taxon>Kinetoplastea</taxon>
        <taxon>Metakinetoplastina</taxon>
        <taxon>Trypanosomatida</taxon>
        <taxon>Trypanosomatidae</taxon>
        <taxon>Novymonas</taxon>
    </lineage>
</organism>
<name>A0AAW0F5M2_9TRYP</name>
<gene>
    <name evidence="1" type="ORF">NESM_000219500</name>
</gene>
<protein>
    <submittedName>
        <fullName evidence="1">Uncharacterized protein</fullName>
    </submittedName>
</protein>
<evidence type="ECO:0000313" key="2">
    <source>
        <dbReference type="Proteomes" id="UP001430356"/>
    </source>
</evidence>
<sequence>MPGSTFLSSSEEDVDDTELTVRGFNSWVSLRDVVALFRAYDGASRVWLPGETMAWDTDAATAQRPLPQHAELRVQLSAGEHVARAVRELHLRYTFPRVPSSPPLSPPAASAVAALTEVEEEEEPVYLQVFGSGRTPVIDGPVKLQLLPMPAGACADDVAMLLAPYVDQAEILRCTIVDVVNPTGNTGSTRGRSGVVRCGLAWVRHASSARLIRDVFHGSGYHAALDQHNSDGEEGEEDAEDADLHHLHVSCAPNSPVKL</sequence>
<evidence type="ECO:0000313" key="1">
    <source>
        <dbReference type="EMBL" id="KAK7201553.1"/>
    </source>
</evidence>
<keyword evidence="2" id="KW-1185">Reference proteome</keyword>
<dbReference type="EMBL" id="JAECZO010000016">
    <property type="protein sequence ID" value="KAK7201553.1"/>
    <property type="molecule type" value="Genomic_DNA"/>
</dbReference>
<accession>A0AAW0F5M2</accession>
<proteinExistence type="predicted"/>
<reference evidence="1 2" key="1">
    <citation type="journal article" date="2021" name="MBio">
        <title>A New Model Trypanosomatid, Novymonas esmeraldas: Genomic Perception of Its 'Candidatus Pandoraea novymonadis' Endosymbiont.</title>
        <authorList>
            <person name="Zakharova A."/>
            <person name="Saura A."/>
            <person name="Butenko A."/>
            <person name="Podesvova L."/>
            <person name="Warmusova S."/>
            <person name="Kostygov A.Y."/>
            <person name="Nenarokova A."/>
            <person name="Lukes J."/>
            <person name="Opperdoes F.R."/>
            <person name="Yurchenko V."/>
        </authorList>
    </citation>
    <scope>NUCLEOTIDE SEQUENCE [LARGE SCALE GENOMIC DNA]</scope>
    <source>
        <strain evidence="1 2">E262AT.01</strain>
    </source>
</reference>